<sequence>MGAARCRSMNLRMLLPVGQRGGFCDNRGDRNGLTMDDTVDDDLNYSTATPTSTLRLLLMRVEKATPCDPHWKPVNDRGAVPGMAPAHRPEQGWPNKQGGAERSIENPWAQMQTVEGMVGDEEERHGQKRLHRHRVGDSGPDGAC</sequence>
<feature type="region of interest" description="Disordered" evidence="1">
    <location>
        <begin position="66"/>
        <end position="144"/>
    </location>
</feature>
<evidence type="ECO:0000313" key="2">
    <source>
        <dbReference type="Proteomes" id="UP000515123"/>
    </source>
</evidence>
<name>A0A6P5ENI2_ANACO</name>
<reference evidence="3" key="2">
    <citation type="submission" date="2025-08" db="UniProtKB">
        <authorList>
            <consortium name="RefSeq"/>
        </authorList>
    </citation>
    <scope>IDENTIFICATION</scope>
    <source>
        <tissue evidence="3">Leaf</tissue>
    </source>
</reference>
<gene>
    <name evidence="3" type="primary">LOC109706449</name>
</gene>
<evidence type="ECO:0000256" key="1">
    <source>
        <dbReference type="SAM" id="MobiDB-lite"/>
    </source>
</evidence>
<accession>A0A6P5ENI2</accession>
<protein>
    <submittedName>
        <fullName evidence="3">Uncharacterized protein LOC109706449 isoform X1</fullName>
    </submittedName>
</protein>
<evidence type="ECO:0000313" key="3">
    <source>
        <dbReference type="RefSeq" id="XP_020082850.1"/>
    </source>
</evidence>
<dbReference type="GeneID" id="109706449"/>
<dbReference type="Proteomes" id="UP000515123">
    <property type="component" value="Linkage group 2"/>
</dbReference>
<keyword evidence="2" id="KW-1185">Reference proteome</keyword>
<organism evidence="2 3">
    <name type="scientific">Ananas comosus</name>
    <name type="common">Pineapple</name>
    <name type="synonym">Ananas ananas</name>
    <dbReference type="NCBI Taxonomy" id="4615"/>
    <lineage>
        <taxon>Eukaryota</taxon>
        <taxon>Viridiplantae</taxon>
        <taxon>Streptophyta</taxon>
        <taxon>Embryophyta</taxon>
        <taxon>Tracheophyta</taxon>
        <taxon>Spermatophyta</taxon>
        <taxon>Magnoliopsida</taxon>
        <taxon>Liliopsida</taxon>
        <taxon>Poales</taxon>
        <taxon>Bromeliaceae</taxon>
        <taxon>Bromelioideae</taxon>
        <taxon>Ananas</taxon>
    </lineage>
</organism>
<reference evidence="2" key="1">
    <citation type="journal article" date="2015" name="Nat. Genet.">
        <title>The pineapple genome and the evolution of CAM photosynthesis.</title>
        <authorList>
            <person name="Ming R."/>
            <person name="VanBuren R."/>
            <person name="Wai C.M."/>
            <person name="Tang H."/>
            <person name="Schatz M.C."/>
            <person name="Bowers J.E."/>
            <person name="Lyons E."/>
            <person name="Wang M.L."/>
            <person name="Chen J."/>
            <person name="Biggers E."/>
            <person name="Zhang J."/>
            <person name="Huang L."/>
            <person name="Zhang L."/>
            <person name="Miao W."/>
            <person name="Zhang J."/>
            <person name="Ye Z."/>
            <person name="Miao C."/>
            <person name="Lin Z."/>
            <person name="Wang H."/>
            <person name="Zhou H."/>
            <person name="Yim W.C."/>
            <person name="Priest H.D."/>
            <person name="Zheng C."/>
            <person name="Woodhouse M."/>
            <person name="Edger P.P."/>
            <person name="Guyot R."/>
            <person name="Guo H.B."/>
            <person name="Guo H."/>
            <person name="Zheng G."/>
            <person name="Singh R."/>
            <person name="Sharma A."/>
            <person name="Min X."/>
            <person name="Zheng Y."/>
            <person name="Lee H."/>
            <person name="Gurtowski J."/>
            <person name="Sedlazeck F.J."/>
            <person name="Harkess A."/>
            <person name="McKain M.R."/>
            <person name="Liao Z."/>
            <person name="Fang J."/>
            <person name="Liu J."/>
            <person name="Zhang X."/>
            <person name="Zhang Q."/>
            <person name="Hu W."/>
            <person name="Qin Y."/>
            <person name="Wang K."/>
            <person name="Chen L.Y."/>
            <person name="Shirley N."/>
            <person name="Lin Y.R."/>
            <person name="Liu L.Y."/>
            <person name="Hernandez A.G."/>
            <person name="Wright C.L."/>
            <person name="Bulone V."/>
            <person name="Tuskan G.A."/>
            <person name="Heath K."/>
            <person name="Zee F."/>
            <person name="Moore P.H."/>
            <person name="Sunkar R."/>
            <person name="Leebens-Mack J.H."/>
            <person name="Mockler T."/>
            <person name="Bennetzen J.L."/>
            <person name="Freeling M."/>
            <person name="Sankoff D."/>
            <person name="Paterson A.H."/>
            <person name="Zhu X."/>
            <person name="Yang X."/>
            <person name="Smith J.A."/>
            <person name="Cushman J.C."/>
            <person name="Paull R.E."/>
            <person name="Yu Q."/>
        </authorList>
    </citation>
    <scope>NUCLEOTIDE SEQUENCE [LARGE SCALE GENOMIC DNA]</scope>
    <source>
        <strain evidence="2">cv. F153</strain>
    </source>
</reference>
<dbReference type="AlphaFoldDB" id="A0A6P5ENI2"/>
<feature type="compositionally biased region" description="Basic and acidic residues" evidence="1">
    <location>
        <begin position="66"/>
        <end position="75"/>
    </location>
</feature>
<dbReference type="RefSeq" id="XP_020082850.1">
    <property type="nucleotide sequence ID" value="XM_020227261.1"/>
</dbReference>
<proteinExistence type="predicted"/>